<evidence type="ECO:0000313" key="3">
    <source>
        <dbReference type="EMBL" id="KAG0317368.1"/>
    </source>
</evidence>
<dbReference type="Proteomes" id="UP000823405">
    <property type="component" value="Unassembled WGS sequence"/>
</dbReference>
<keyword evidence="2" id="KW-1133">Transmembrane helix</keyword>
<accession>A0A9P6RCT5</accession>
<feature type="transmembrane region" description="Helical" evidence="2">
    <location>
        <begin position="109"/>
        <end position="128"/>
    </location>
</feature>
<protein>
    <submittedName>
        <fullName evidence="3">Uncharacterized protein</fullName>
    </submittedName>
</protein>
<organism evidence="3 4">
    <name type="scientific">Linnemannia gamsii</name>
    <dbReference type="NCBI Taxonomy" id="64522"/>
    <lineage>
        <taxon>Eukaryota</taxon>
        <taxon>Fungi</taxon>
        <taxon>Fungi incertae sedis</taxon>
        <taxon>Mucoromycota</taxon>
        <taxon>Mortierellomycotina</taxon>
        <taxon>Mortierellomycetes</taxon>
        <taxon>Mortierellales</taxon>
        <taxon>Mortierellaceae</taxon>
        <taxon>Linnemannia</taxon>
    </lineage>
</organism>
<dbReference type="GO" id="GO:0015079">
    <property type="term" value="F:potassium ion transmembrane transporter activity"/>
    <property type="evidence" value="ECO:0007669"/>
    <property type="project" value="InterPro"/>
</dbReference>
<comment type="caution">
    <text evidence="3">The sequence shown here is derived from an EMBL/GenBank/DDBJ whole genome shotgun (WGS) entry which is preliminary data.</text>
</comment>
<gene>
    <name evidence="3" type="ORF">BGZ97_005486</name>
</gene>
<dbReference type="PANTHER" id="PTHR36424">
    <property type="entry name" value="PHEROMONE-REGULATED MEMBRANE PROTEIN 6"/>
    <property type="match status" value="1"/>
</dbReference>
<dbReference type="GO" id="GO:0005886">
    <property type="term" value="C:plasma membrane"/>
    <property type="evidence" value="ECO:0007669"/>
    <property type="project" value="InterPro"/>
</dbReference>
<feature type="transmembrane region" description="Helical" evidence="2">
    <location>
        <begin position="32"/>
        <end position="49"/>
    </location>
</feature>
<proteinExistence type="predicted"/>
<feature type="compositionally biased region" description="Pro residues" evidence="1">
    <location>
        <begin position="1"/>
        <end position="22"/>
    </location>
</feature>
<evidence type="ECO:0000256" key="1">
    <source>
        <dbReference type="SAM" id="MobiDB-lite"/>
    </source>
</evidence>
<feature type="region of interest" description="Disordered" evidence="1">
    <location>
        <begin position="1"/>
        <end position="25"/>
    </location>
</feature>
<name>A0A9P6RCT5_9FUNG</name>
<feature type="transmembrane region" description="Helical" evidence="2">
    <location>
        <begin position="230"/>
        <end position="260"/>
    </location>
</feature>
<keyword evidence="2" id="KW-0812">Transmembrane</keyword>
<keyword evidence="2" id="KW-0472">Membrane</keyword>
<dbReference type="OrthoDB" id="2370443at2759"/>
<reference evidence="3" key="1">
    <citation type="journal article" date="2020" name="Fungal Divers.">
        <title>Resolving the Mortierellaceae phylogeny through synthesis of multi-gene phylogenetics and phylogenomics.</title>
        <authorList>
            <person name="Vandepol N."/>
            <person name="Liber J."/>
            <person name="Desiro A."/>
            <person name="Na H."/>
            <person name="Kennedy M."/>
            <person name="Barry K."/>
            <person name="Grigoriev I.V."/>
            <person name="Miller A.N."/>
            <person name="O'Donnell K."/>
            <person name="Stajich J.E."/>
            <person name="Bonito G."/>
        </authorList>
    </citation>
    <scope>NUCLEOTIDE SEQUENCE</scope>
    <source>
        <strain evidence="3">NVP60</strain>
    </source>
</reference>
<keyword evidence="4" id="KW-1185">Reference proteome</keyword>
<feature type="region of interest" description="Disordered" evidence="1">
    <location>
        <begin position="357"/>
        <end position="406"/>
    </location>
</feature>
<dbReference type="PANTHER" id="PTHR36424:SF1">
    <property type="entry name" value="LOW AFFINITY K(+) TRANSPORTER 1-RELATED"/>
    <property type="match status" value="1"/>
</dbReference>
<sequence>MEPPLPPPPHPTGQGAPPPPPSNSYSFTSPPARVGSILLSASPITIPIFSKELDLASVANPQKHSRIKQYLFGLLLFKPILALLLDCFSLIFLSAWVRGSAGKGNSSGLVIYALATAGSIGIMIYGGWRASQVLRKGNIQGIFVTREAYRFVCLTSRDKFLFFERVGQGYGKRDALVYFTWFTLRDWMQHLLCDLPRLVINCTILAQVAHQKSLVNQGLSPTLNMPELTGFTHFVLACNIMLQLCNLFQFLGALVVLVMVRNGKLISLRKDEYLHTYCQRNLNVRVVRLFKLAKSPGGGAGAPLRQHDQLAQQMGRYRADEEAGIGPEGGIDLSLASLAWDTETQDDGIDYNHYAYRARPVSSGPPPRTGSNSERIEMTEKPTSASASAFGVPGSSSNAALPPSSYPAPVPGSFSYAQVQHLQKMREKYGDNRELYEPMEWKPPVPSNVVPSPPGQNHSHQYRFSLTGDISTCKLIPIAGTPIAQILVNGSALVFDAGTINNPSETSFATDIVGAITKTGPLNAQIALPNPVTVSFNGKALGSMQMPTINAVANKGASLDLAVVPFTISNGAAFADLTSLP</sequence>
<evidence type="ECO:0000313" key="4">
    <source>
        <dbReference type="Proteomes" id="UP000823405"/>
    </source>
</evidence>
<dbReference type="InterPro" id="IPR031606">
    <property type="entry name" value="Kch1/2"/>
</dbReference>
<dbReference type="Pfam" id="PF16944">
    <property type="entry name" value="KCH"/>
    <property type="match status" value="1"/>
</dbReference>
<feature type="transmembrane region" description="Helical" evidence="2">
    <location>
        <begin position="70"/>
        <end position="97"/>
    </location>
</feature>
<evidence type="ECO:0000256" key="2">
    <source>
        <dbReference type="SAM" id="Phobius"/>
    </source>
</evidence>
<dbReference type="AlphaFoldDB" id="A0A9P6RCT5"/>
<dbReference type="EMBL" id="JAAAIN010000247">
    <property type="protein sequence ID" value="KAG0317368.1"/>
    <property type="molecule type" value="Genomic_DNA"/>
</dbReference>